<sequence>MLLTGATGYIGSQLAHTLVNLGHEVHIVCRPTAHFNLLENIIDRLSVHITNGSFDSINHIIAQAKPSLVIHVASLFISEHQPTQVQDLIRSNVEFPSVLLEAMSQNGVKHLINTSTSWQHYDSNKPDYSPTNLYAATKQAFEDILQYYVDAKKFSAISLTIFDTFGANDSRKKLFSLFASATNSQKPIQMSAGEQWIDLVYIDDVMNAYLEAINLVTSNDDNINHNKHLKFNIKSNLPHTLKHIAETYEKLSGKALAIDWGARPYRTREVFTPWQESQALPNWSAKVSLEDGIRLILQHNASKHHS</sequence>
<accession>A0A345DC29</accession>
<evidence type="ECO:0000313" key="5">
    <source>
        <dbReference type="Proteomes" id="UP000252182"/>
    </source>
</evidence>
<dbReference type="SUPFAM" id="SSF51735">
    <property type="entry name" value="NAD(P)-binding Rossmann-fold domains"/>
    <property type="match status" value="1"/>
</dbReference>
<dbReference type="Pfam" id="PF01370">
    <property type="entry name" value="Epimerase"/>
    <property type="match status" value="1"/>
</dbReference>
<organism evidence="4 5">
    <name type="scientific">Ephemeroptericola cinctiostellae</name>
    <dbReference type="NCBI Taxonomy" id="2268024"/>
    <lineage>
        <taxon>Bacteria</taxon>
        <taxon>Pseudomonadati</taxon>
        <taxon>Pseudomonadota</taxon>
        <taxon>Betaproteobacteria</taxon>
        <taxon>Burkholderiales</taxon>
        <taxon>Burkholderiaceae</taxon>
        <taxon>Ephemeroptericola</taxon>
    </lineage>
</organism>
<comment type="pathway">
    <text evidence="1">Bacterial outer membrane biogenesis; LPS O-antigen biosynthesis.</text>
</comment>
<evidence type="ECO:0000256" key="1">
    <source>
        <dbReference type="ARBA" id="ARBA00005125"/>
    </source>
</evidence>
<keyword evidence="4" id="KW-0560">Oxidoreductase</keyword>
<dbReference type="InterPro" id="IPR001509">
    <property type="entry name" value="Epimerase_deHydtase"/>
</dbReference>
<dbReference type="GO" id="GO:0016491">
    <property type="term" value="F:oxidoreductase activity"/>
    <property type="evidence" value="ECO:0007669"/>
    <property type="project" value="UniProtKB-KW"/>
</dbReference>
<proteinExistence type="inferred from homology"/>
<dbReference type="KEGG" id="hyf:DTO96_101657"/>
<dbReference type="AlphaFoldDB" id="A0A345DC29"/>
<dbReference type="EMBL" id="CP031124">
    <property type="protein sequence ID" value="AXF85917.1"/>
    <property type="molecule type" value="Genomic_DNA"/>
</dbReference>
<dbReference type="Proteomes" id="UP000252182">
    <property type="component" value="Chromosome"/>
</dbReference>
<dbReference type="EC" id="1.1.1.341" evidence="4"/>
<keyword evidence="5" id="KW-1185">Reference proteome</keyword>
<evidence type="ECO:0000256" key="2">
    <source>
        <dbReference type="ARBA" id="ARBA00007637"/>
    </source>
</evidence>
<reference evidence="5" key="1">
    <citation type="submission" date="2018-07" db="EMBL/GenBank/DDBJ databases">
        <authorList>
            <person name="Kim H."/>
        </authorList>
    </citation>
    <scope>NUCLEOTIDE SEQUENCE [LARGE SCALE GENOMIC DNA]</scope>
    <source>
        <strain evidence="5">F02</strain>
    </source>
</reference>
<protein>
    <submittedName>
        <fullName evidence="4">CDP-abequose synthase</fullName>
        <ecNumber evidence="4">1.1.1.341</ecNumber>
    </submittedName>
</protein>
<dbReference type="Gene3D" id="3.40.50.720">
    <property type="entry name" value="NAD(P)-binding Rossmann-like Domain"/>
    <property type="match status" value="1"/>
</dbReference>
<gene>
    <name evidence="4" type="primary">rfbJ</name>
    <name evidence="4" type="ORF">DTO96_101657</name>
</gene>
<dbReference type="InterPro" id="IPR036291">
    <property type="entry name" value="NAD(P)-bd_dom_sf"/>
</dbReference>
<evidence type="ECO:0000313" key="4">
    <source>
        <dbReference type="EMBL" id="AXF85917.1"/>
    </source>
</evidence>
<evidence type="ECO:0000259" key="3">
    <source>
        <dbReference type="Pfam" id="PF01370"/>
    </source>
</evidence>
<dbReference type="PANTHER" id="PTHR43000">
    <property type="entry name" value="DTDP-D-GLUCOSE 4,6-DEHYDRATASE-RELATED"/>
    <property type="match status" value="1"/>
</dbReference>
<name>A0A345DC29_9BURK</name>
<comment type="similarity">
    <text evidence="2">Belongs to the NAD(P)-dependent epimerase/dehydratase family.</text>
</comment>
<feature type="domain" description="NAD-dependent epimerase/dehydratase" evidence="3">
    <location>
        <begin position="1"/>
        <end position="218"/>
    </location>
</feature>